<organism evidence="3 4">
    <name type="scientific">Paractinoplanes deccanensis</name>
    <dbReference type="NCBI Taxonomy" id="113561"/>
    <lineage>
        <taxon>Bacteria</taxon>
        <taxon>Bacillati</taxon>
        <taxon>Actinomycetota</taxon>
        <taxon>Actinomycetes</taxon>
        <taxon>Micromonosporales</taxon>
        <taxon>Micromonosporaceae</taxon>
        <taxon>Paractinoplanes</taxon>
    </lineage>
</organism>
<protein>
    <submittedName>
        <fullName evidence="3">Uncharacterized protein</fullName>
    </submittedName>
</protein>
<keyword evidence="2" id="KW-0732">Signal</keyword>
<feature type="region of interest" description="Disordered" evidence="1">
    <location>
        <begin position="147"/>
        <end position="298"/>
    </location>
</feature>
<dbReference type="EMBL" id="BOMI01000037">
    <property type="protein sequence ID" value="GID73665.1"/>
    <property type="molecule type" value="Genomic_DNA"/>
</dbReference>
<evidence type="ECO:0000256" key="1">
    <source>
        <dbReference type="SAM" id="MobiDB-lite"/>
    </source>
</evidence>
<keyword evidence="4" id="KW-1185">Reference proteome</keyword>
<dbReference type="Proteomes" id="UP000609879">
    <property type="component" value="Unassembled WGS sequence"/>
</dbReference>
<evidence type="ECO:0000313" key="4">
    <source>
        <dbReference type="Proteomes" id="UP000609879"/>
    </source>
</evidence>
<feature type="signal peptide" evidence="2">
    <location>
        <begin position="1"/>
        <end position="31"/>
    </location>
</feature>
<gene>
    <name evidence="3" type="ORF">Ade02nite_23060</name>
</gene>
<proteinExistence type="predicted"/>
<dbReference type="RefSeq" id="WP_203761582.1">
    <property type="nucleotide sequence ID" value="NZ_BAAABO010000027.1"/>
</dbReference>
<sequence>MKNSRRIGALVAMAGAAVSVATVTVAAPAVAAHRGPQPVTTWLRAVRADTDTEVRVYWRTDRRICDAEVRVSARDVDIDYPGRARSATFSRGDNLRPGRSDYVEFDVNPDFDRAGIARLRTMISYDDCSRRARTQVRTFTLILPVLRNDRPGWPGRPGDNDGRPGDNDGRPGDNNGRPGDNNGRPDRPGDNNGWPGRPGDNNGRPGDNNGRPDRPGDNNGRPDRPGDNNGRPTRPTTPPTTAPTVTTPATTAPATTPAATTPAATTPAATATTTPAAVVTPTSTASAQGDRGHHHGHR</sequence>
<evidence type="ECO:0000313" key="3">
    <source>
        <dbReference type="EMBL" id="GID73665.1"/>
    </source>
</evidence>
<feature type="chain" id="PRO_5045087800" evidence="2">
    <location>
        <begin position="32"/>
        <end position="298"/>
    </location>
</feature>
<feature type="compositionally biased region" description="Basic and acidic residues" evidence="1">
    <location>
        <begin position="210"/>
        <end position="226"/>
    </location>
</feature>
<name>A0ABQ3Y1C1_9ACTN</name>
<feature type="compositionally biased region" description="Low complexity" evidence="1">
    <location>
        <begin position="190"/>
        <end position="209"/>
    </location>
</feature>
<feature type="compositionally biased region" description="Low complexity" evidence="1">
    <location>
        <begin position="242"/>
        <end position="287"/>
    </location>
</feature>
<accession>A0ABQ3Y1C1</accession>
<reference evidence="3 4" key="1">
    <citation type="submission" date="2021-01" db="EMBL/GenBank/DDBJ databases">
        <title>Whole genome shotgun sequence of Actinoplanes deccanensis NBRC 13994.</title>
        <authorList>
            <person name="Komaki H."/>
            <person name="Tamura T."/>
        </authorList>
    </citation>
    <scope>NUCLEOTIDE SEQUENCE [LARGE SCALE GENOMIC DNA]</scope>
    <source>
        <strain evidence="3 4">NBRC 13994</strain>
    </source>
</reference>
<feature type="compositionally biased region" description="Basic and acidic residues" evidence="1">
    <location>
        <begin position="158"/>
        <end position="171"/>
    </location>
</feature>
<evidence type="ECO:0000256" key="2">
    <source>
        <dbReference type="SAM" id="SignalP"/>
    </source>
</evidence>
<comment type="caution">
    <text evidence="3">The sequence shown here is derived from an EMBL/GenBank/DDBJ whole genome shotgun (WGS) entry which is preliminary data.</text>
</comment>
<feature type="compositionally biased region" description="Low complexity" evidence="1">
    <location>
        <begin position="172"/>
        <end position="182"/>
    </location>
</feature>